<proteinExistence type="predicted"/>
<dbReference type="SMART" id="SM00028">
    <property type="entry name" value="TPR"/>
    <property type="match status" value="2"/>
</dbReference>
<evidence type="ECO:0000313" key="4">
    <source>
        <dbReference type="Proteomes" id="UP000044377"/>
    </source>
</evidence>
<dbReference type="SUPFAM" id="SSF48452">
    <property type="entry name" value="TPR-like"/>
    <property type="match status" value="2"/>
</dbReference>
<dbReference type="STRING" id="1109412.BN1221_03260"/>
<feature type="coiled-coil region" evidence="1">
    <location>
        <begin position="370"/>
        <end position="432"/>
    </location>
</feature>
<keyword evidence="1" id="KW-0175">Coiled coil</keyword>
<evidence type="ECO:0000259" key="2">
    <source>
        <dbReference type="Pfam" id="PF21197"/>
    </source>
</evidence>
<evidence type="ECO:0000313" key="3">
    <source>
        <dbReference type="EMBL" id="CPR18527.1"/>
    </source>
</evidence>
<dbReference type="InterPro" id="IPR019734">
    <property type="entry name" value="TPR_rpt"/>
</dbReference>
<keyword evidence="4" id="KW-1185">Reference proteome</keyword>
<accession>A0A0G4JXW7</accession>
<dbReference type="GO" id="GO:1901515">
    <property type="term" value="F:poly-beta-1,6-N-acetyl-D-glucosamine transmembrane transporter activity"/>
    <property type="evidence" value="ECO:0007669"/>
    <property type="project" value="InterPro"/>
</dbReference>
<gene>
    <name evidence="3" type="ORF">BN1221_03260</name>
</gene>
<dbReference type="Pfam" id="PF21197">
    <property type="entry name" value="PgaA_barrel"/>
    <property type="match status" value="1"/>
</dbReference>
<dbReference type="EMBL" id="CGIG01000001">
    <property type="protein sequence ID" value="CPR18527.1"/>
    <property type="molecule type" value="Genomic_DNA"/>
</dbReference>
<dbReference type="NCBIfam" id="NF007468">
    <property type="entry name" value="PRK10049.1"/>
    <property type="match status" value="1"/>
</dbReference>
<dbReference type="InterPro" id="IPR011990">
    <property type="entry name" value="TPR-like_helical_dom_sf"/>
</dbReference>
<feature type="domain" description="PgaA membrane beta barrel" evidence="2">
    <location>
        <begin position="523"/>
        <end position="816"/>
    </location>
</feature>
<protein>
    <submittedName>
        <fullName evidence="3">Biofilm PGA outer membrane secretin PgaA</fullName>
    </submittedName>
</protein>
<sequence length="816" mass="92861">MPLFNARLHHFYLQWNKWLISFVSLGCLGYAHASVSDYDALIIQARQGNTAAATAWLDWQSRQRLLTVNEVADWLQINGWAGNDNEVIRLWQRYRHVMVLPDRAITAAAKSYRNLGQWPQSLALWRMALQRSPNSDDALSGLIMTLSDAGRHGEALHLASTRVQRAPSAAHWGELAWVQNAAGLHEDALASISQAIQRSPQNPQLLRDYSAVLANNRVSRPALTIGRQGELPPAALRQRQSDAAAELVRMAFLPSVTERERFAVADRALASYETLLTRWRADPEAQDDYRRARIDRLGALLARYRMDEVVAEYEDLRRAGDIPAYARRWAASAYLYLRHPDKAEQLYLAVQRDAPQEMRQPEEHSNLFYSMAENGQIAQAQRQANQLSRNAPYYRHLYGSPVPVPNDEWLAAQQLLTQSMLLRDALAQAQRNIERLASTAPGNQGLRIDLADIYLMRGWPRRAEMELKLAEGLAPRNIRLETRQGLAALDLQEWRQADLLADDVMARSPEDSSVQRFERLRRVHHMAELRINASRGIKSDSPVAGAHDTNIDTVLYSPPLADNWRLFSGFAFNQGEFEEGRGINRHVRGGVEFTNRDNWLEAEMSGQNYGRGQKIGARLSGWHDVSDSWRVGASAERLMARTPLRALTNGVTANGAEAYLRWRPSESREWRLALAPGWFSDGNRRFEYSLEAKERLYSSSFLTLDFTPSLSGSHNRRSDVAYYSPRNDAALLPALTLDHLLYRHYQTEWHQEVVAGAGSYWQKGESHGAITTLGYGQRVLWNDVLEARVMVNWDKRPYDGVREQNLSLSFDLNYRF</sequence>
<dbReference type="InterPro" id="IPR049003">
    <property type="entry name" value="PgaA_barrel"/>
</dbReference>
<dbReference type="InterPro" id="IPR023870">
    <property type="entry name" value="PGA_export_porin_PgaA"/>
</dbReference>
<dbReference type="OrthoDB" id="5405060at2"/>
<name>A0A0G4JXW7_9GAMM</name>
<dbReference type="RefSeq" id="WP_053085531.1">
    <property type="nucleotide sequence ID" value="NZ_CGIG01000001.1"/>
</dbReference>
<evidence type="ECO:0000256" key="1">
    <source>
        <dbReference type="SAM" id="Coils"/>
    </source>
</evidence>
<reference evidence="4" key="1">
    <citation type="submission" date="2015-01" db="EMBL/GenBank/DDBJ databases">
        <authorList>
            <person name="Paterson Steve"/>
        </authorList>
    </citation>
    <scope>NUCLEOTIDE SEQUENCE [LARGE SCALE GENOMIC DNA]</scope>
    <source>
        <strain evidence="4">OBR1</strain>
    </source>
</reference>
<dbReference type="NCBIfam" id="TIGR03939">
    <property type="entry name" value="PGA_TPR_OMP"/>
    <property type="match status" value="1"/>
</dbReference>
<dbReference type="AlphaFoldDB" id="A0A0G4JXW7"/>
<dbReference type="Gene3D" id="1.25.40.10">
    <property type="entry name" value="Tetratricopeptide repeat domain"/>
    <property type="match status" value="2"/>
</dbReference>
<dbReference type="Proteomes" id="UP000044377">
    <property type="component" value="Unassembled WGS sequence"/>
</dbReference>
<organism evidence="3 4">
    <name type="scientific">Brenneria goodwinii</name>
    <dbReference type="NCBI Taxonomy" id="1109412"/>
    <lineage>
        <taxon>Bacteria</taxon>
        <taxon>Pseudomonadati</taxon>
        <taxon>Pseudomonadota</taxon>
        <taxon>Gammaproteobacteria</taxon>
        <taxon>Enterobacterales</taxon>
        <taxon>Pectobacteriaceae</taxon>
        <taxon>Brenneria</taxon>
    </lineage>
</organism>